<dbReference type="AlphaFoldDB" id="A0A1I4E537"/>
<dbReference type="InterPro" id="IPR036890">
    <property type="entry name" value="HATPase_C_sf"/>
</dbReference>
<evidence type="ECO:0000256" key="10">
    <source>
        <dbReference type="ARBA" id="ARBA00023136"/>
    </source>
</evidence>
<evidence type="ECO:0000256" key="6">
    <source>
        <dbReference type="ARBA" id="ARBA00022692"/>
    </source>
</evidence>
<keyword evidence="6 11" id="KW-0812">Transmembrane</keyword>
<dbReference type="SUPFAM" id="SSF55874">
    <property type="entry name" value="ATPase domain of HSP90 chaperone/DNA topoisomerase II/histidine kinase"/>
    <property type="match status" value="1"/>
</dbReference>
<dbReference type="GO" id="GO:0004673">
    <property type="term" value="F:protein histidine kinase activity"/>
    <property type="evidence" value="ECO:0007669"/>
    <property type="project" value="UniProtKB-EC"/>
</dbReference>
<dbReference type="Pfam" id="PF02518">
    <property type="entry name" value="HATPase_c"/>
    <property type="match status" value="1"/>
</dbReference>
<dbReference type="Proteomes" id="UP000199473">
    <property type="component" value="Unassembled WGS sequence"/>
</dbReference>
<dbReference type="InterPro" id="IPR004358">
    <property type="entry name" value="Sig_transdc_His_kin-like_C"/>
</dbReference>
<evidence type="ECO:0000313" key="14">
    <source>
        <dbReference type="EMBL" id="SFL00872.1"/>
    </source>
</evidence>
<dbReference type="PANTHER" id="PTHR45436:SF5">
    <property type="entry name" value="SENSOR HISTIDINE KINASE TRCS"/>
    <property type="match status" value="1"/>
</dbReference>
<organism evidence="14 15">
    <name type="scientific">Falsiroseomonas stagni DSM 19981</name>
    <dbReference type="NCBI Taxonomy" id="1123062"/>
    <lineage>
        <taxon>Bacteria</taxon>
        <taxon>Pseudomonadati</taxon>
        <taxon>Pseudomonadota</taxon>
        <taxon>Alphaproteobacteria</taxon>
        <taxon>Acetobacterales</taxon>
        <taxon>Roseomonadaceae</taxon>
        <taxon>Falsiroseomonas</taxon>
    </lineage>
</organism>
<name>A0A1I4E537_9PROT</name>
<dbReference type="EMBL" id="FOSQ01000014">
    <property type="protein sequence ID" value="SFL00872.1"/>
    <property type="molecule type" value="Genomic_DNA"/>
</dbReference>
<keyword evidence="5" id="KW-0808">Transferase</keyword>
<evidence type="ECO:0000256" key="8">
    <source>
        <dbReference type="ARBA" id="ARBA00022989"/>
    </source>
</evidence>
<feature type="domain" description="HAMP" evidence="13">
    <location>
        <begin position="186"/>
        <end position="234"/>
    </location>
</feature>
<keyword evidence="8 11" id="KW-1133">Transmembrane helix</keyword>
<dbReference type="InterPro" id="IPR003660">
    <property type="entry name" value="HAMP_dom"/>
</dbReference>
<dbReference type="InterPro" id="IPR003594">
    <property type="entry name" value="HATPase_dom"/>
</dbReference>
<dbReference type="STRING" id="1123062.SAMN02745775_11452"/>
<keyword evidence="7 14" id="KW-0418">Kinase</keyword>
<dbReference type="GO" id="GO:0005886">
    <property type="term" value="C:plasma membrane"/>
    <property type="evidence" value="ECO:0007669"/>
    <property type="project" value="TreeGrafter"/>
</dbReference>
<comment type="subcellular location">
    <subcellularLocation>
        <location evidence="2">Membrane</location>
    </subcellularLocation>
</comment>
<sequence>MRSLTLRLALLAGLWVAAGLGGAAWFVTGIVTAQIEAALEARLGAVLDSLAAAVEVDAAGQASLARSPAGADFEAPFSGAYWQVTGPDGGVVTSRSLWDQSLPAASRDHAGVLLRQATGPRGEPLLMAERDLLLPDGAAPLHVAVALSRAATMAEVARLQRGLGLVFLLLGVGLVGGVVLQVVVGLAPLRRIRRALAEVRAGEREALAMPAPSEIAPLVTEVDALIRQNRDTVAMARTHLGNLAHALKTPIAVLRNALEASPPAIPVARAEAAALDRLVQHHLARARSAALAAGAAEVAPLALVEEVAQALRRLFRGIAITVQGDARARLRADAQDLTEMLGNLMENACQWAGATVTVTIAAEGDTMRIAVEDDGPGLTPGLAAGDAMARGVRLDEAKPGSGLGLAIVRDLAALAGGSLELAEGAKGGLRALLVLPRRGAGATSGAGR</sequence>
<evidence type="ECO:0000256" key="5">
    <source>
        <dbReference type="ARBA" id="ARBA00022679"/>
    </source>
</evidence>
<dbReference type="RefSeq" id="WP_092962625.1">
    <property type="nucleotide sequence ID" value="NZ_FOSQ01000014.1"/>
</dbReference>
<dbReference type="PROSITE" id="PS50109">
    <property type="entry name" value="HIS_KIN"/>
    <property type="match status" value="1"/>
</dbReference>
<dbReference type="InterPro" id="IPR005467">
    <property type="entry name" value="His_kinase_dom"/>
</dbReference>
<evidence type="ECO:0000256" key="1">
    <source>
        <dbReference type="ARBA" id="ARBA00000085"/>
    </source>
</evidence>
<dbReference type="EC" id="2.7.13.3" evidence="3"/>
<dbReference type="SMART" id="SM00387">
    <property type="entry name" value="HATPase_c"/>
    <property type="match status" value="1"/>
</dbReference>
<dbReference type="OrthoDB" id="9809567at2"/>
<evidence type="ECO:0000313" key="15">
    <source>
        <dbReference type="Proteomes" id="UP000199473"/>
    </source>
</evidence>
<gene>
    <name evidence="14" type="ORF">SAMN02745775_11452</name>
</gene>
<dbReference type="GO" id="GO:0000160">
    <property type="term" value="P:phosphorelay signal transduction system"/>
    <property type="evidence" value="ECO:0007669"/>
    <property type="project" value="UniProtKB-KW"/>
</dbReference>
<evidence type="ECO:0000256" key="4">
    <source>
        <dbReference type="ARBA" id="ARBA00022553"/>
    </source>
</evidence>
<keyword evidence="10 11" id="KW-0472">Membrane</keyword>
<accession>A0A1I4E537</accession>
<proteinExistence type="predicted"/>
<keyword evidence="4" id="KW-0597">Phosphoprotein</keyword>
<feature type="domain" description="Histidine kinase" evidence="12">
    <location>
        <begin position="242"/>
        <end position="439"/>
    </location>
</feature>
<evidence type="ECO:0000256" key="11">
    <source>
        <dbReference type="SAM" id="Phobius"/>
    </source>
</evidence>
<keyword evidence="9" id="KW-0902">Two-component regulatory system</keyword>
<feature type="transmembrane region" description="Helical" evidence="11">
    <location>
        <begin position="163"/>
        <end position="187"/>
    </location>
</feature>
<evidence type="ECO:0000256" key="7">
    <source>
        <dbReference type="ARBA" id="ARBA00022777"/>
    </source>
</evidence>
<dbReference type="PRINTS" id="PR00344">
    <property type="entry name" value="BCTRLSENSOR"/>
</dbReference>
<reference evidence="14 15" key="1">
    <citation type="submission" date="2016-10" db="EMBL/GenBank/DDBJ databases">
        <authorList>
            <person name="de Groot N.N."/>
        </authorList>
    </citation>
    <scope>NUCLEOTIDE SEQUENCE [LARGE SCALE GENOMIC DNA]</scope>
    <source>
        <strain evidence="14 15">DSM 19981</strain>
    </source>
</reference>
<protein>
    <recommendedName>
        <fullName evidence="3">histidine kinase</fullName>
        <ecNumber evidence="3">2.7.13.3</ecNumber>
    </recommendedName>
</protein>
<evidence type="ECO:0000256" key="3">
    <source>
        <dbReference type="ARBA" id="ARBA00012438"/>
    </source>
</evidence>
<evidence type="ECO:0000256" key="2">
    <source>
        <dbReference type="ARBA" id="ARBA00004370"/>
    </source>
</evidence>
<keyword evidence="15" id="KW-1185">Reference proteome</keyword>
<dbReference type="PROSITE" id="PS50885">
    <property type="entry name" value="HAMP"/>
    <property type="match status" value="1"/>
</dbReference>
<dbReference type="InterPro" id="IPR050428">
    <property type="entry name" value="TCS_sensor_his_kinase"/>
</dbReference>
<comment type="catalytic activity">
    <reaction evidence="1">
        <text>ATP + protein L-histidine = ADP + protein N-phospho-L-histidine.</text>
        <dbReference type="EC" id="2.7.13.3"/>
    </reaction>
</comment>
<dbReference type="PANTHER" id="PTHR45436">
    <property type="entry name" value="SENSOR HISTIDINE KINASE YKOH"/>
    <property type="match status" value="1"/>
</dbReference>
<evidence type="ECO:0000256" key="9">
    <source>
        <dbReference type="ARBA" id="ARBA00023012"/>
    </source>
</evidence>
<evidence type="ECO:0000259" key="12">
    <source>
        <dbReference type="PROSITE" id="PS50109"/>
    </source>
</evidence>
<evidence type="ECO:0000259" key="13">
    <source>
        <dbReference type="PROSITE" id="PS50885"/>
    </source>
</evidence>
<dbReference type="Gene3D" id="3.30.565.10">
    <property type="entry name" value="Histidine kinase-like ATPase, C-terminal domain"/>
    <property type="match status" value="1"/>
</dbReference>